<dbReference type="Gene3D" id="3.20.14.10">
    <property type="entry name" value="L-fucose/L-arabinose isomerase, C-terminal"/>
    <property type="match status" value="1"/>
</dbReference>
<evidence type="ECO:0000256" key="5">
    <source>
        <dbReference type="ARBA" id="ARBA00030454"/>
    </source>
</evidence>
<dbReference type="Proteomes" id="UP001332192">
    <property type="component" value="Chromosome"/>
</dbReference>
<gene>
    <name evidence="10" type="ORF">U7230_00290</name>
</gene>
<dbReference type="SUPFAM" id="SSF53743">
    <property type="entry name" value="FucI/AraA N-terminal and middle domains"/>
    <property type="match status" value="1"/>
</dbReference>
<keyword evidence="3 10" id="KW-0413">Isomerase</keyword>
<evidence type="ECO:0000256" key="3">
    <source>
        <dbReference type="ARBA" id="ARBA00023235"/>
    </source>
</evidence>
<evidence type="ECO:0000256" key="1">
    <source>
        <dbReference type="ARBA" id="ARBA00022723"/>
    </source>
</evidence>
<accession>A0ABZ1BXI6</accession>
<evidence type="ECO:0000259" key="8">
    <source>
        <dbReference type="Pfam" id="PF07881"/>
    </source>
</evidence>
<keyword evidence="2" id="KW-0464">Manganese</keyword>
<proteinExistence type="predicted"/>
<name>A0ABZ1BXI6_9FIRM</name>
<evidence type="ECO:0000259" key="7">
    <source>
        <dbReference type="Pfam" id="PF02952"/>
    </source>
</evidence>
<dbReference type="InterPro" id="IPR015888">
    <property type="entry name" value="Fuc_isomerase_C"/>
</dbReference>
<dbReference type="InterPro" id="IPR038392">
    <property type="entry name" value="Fucose_isomerase_dom2_sf"/>
</dbReference>
<evidence type="ECO:0000259" key="9">
    <source>
        <dbReference type="Pfam" id="PF07882"/>
    </source>
</evidence>
<dbReference type="InterPro" id="IPR012888">
    <property type="entry name" value="Fucose_iso_N1"/>
</dbReference>
<organism evidence="10 11">
    <name type="scientific">Carboxydichorda subterranea</name>
    <dbReference type="NCBI Taxonomy" id="3109565"/>
    <lineage>
        <taxon>Bacteria</taxon>
        <taxon>Bacillati</taxon>
        <taxon>Bacillota</taxon>
        <taxon>Limnochordia</taxon>
        <taxon>Limnochordales</taxon>
        <taxon>Geochordaceae</taxon>
        <taxon>Carboxydichorda</taxon>
    </lineage>
</organism>
<evidence type="ECO:0000313" key="10">
    <source>
        <dbReference type="EMBL" id="WRP17492.1"/>
    </source>
</evidence>
<sequence length="496" mass="55735">MVLVVQNRPKLGILTFSDGRRYAHERLIEENKAFERRLRGALEGAGVEVVTGELVWTNQLAAQEARRLAREGCEATIFHYAIWAFPQFTALAARFAPRPILLFGPINPSRPGMVSVLAAAGALDQMGVRYRRVFGEIEEAEVLRRVVAWARGAHAAYRLQGETFGLFGGRPIGINTATAPVDQWVSQFGIDVEHVDQWEVVRRSQAFIGTDRVRHARQWLEEHVRKVHYDGQQLTPEKLELQIASYHALRDIIDERGFDFIGIKSQPELTEHFVTTDVPEAFLNDPYDWEGPHDPIVCATEADMDAALTMEVFKHVAGTPVLFADVRHYFADLGIFDLVNSGQHATYFAGRSFEPEHNLPRVELKPQGFYFPAGGASVFHVAAPGDVTLARLTREKGEYRMHIVRGEFVRLGPEDEARRIALVQDNWPHAFVRLRVPAERFLAEFPCNHVHGVYGNVVAELLEWCEITGTRPILLGDGDVPGSPITDTRQQKGGRP</sequence>
<dbReference type="PANTHER" id="PTHR37840">
    <property type="entry name" value="L-FUCOSE ISOMERASE"/>
    <property type="match status" value="1"/>
</dbReference>
<dbReference type="EMBL" id="CP141615">
    <property type="protein sequence ID" value="WRP17492.1"/>
    <property type="molecule type" value="Genomic_DNA"/>
</dbReference>
<dbReference type="CDD" id="cd00578">
    <property type="entry name" value="L-fuc_L-ara-isomerases"/>
    <property type="match status" value="1"/>
</dbReference>
<dbReference type="Pfam" id="PF07882">
    <property type="entry name" value="Fucose_iso_N2"/>
    <property type="match status" value="1"/>
</dbReference>
<evidence type="ECO:0000256" key="6">
    <source>
        <dbReference type="SAM" id="MobiDB-lite"/>
    </source>
</evidence>
<evidence type="ECO:0000256" key="4">
    <source>
        <dbReference type="ARBA" id="ARBA00023277"/>
    </source>
</evidence>
<keyword evidence="11" id="KW-1185">Reference proteome</keyword>
<feature type="domain" description="L-fucose isomerase C-terminal" evidence="7">
    <location>
        <begin position="338"/>
        <end position="468"/>
    </location>
</feature>
<dbReference type="InterPro" id="IPR012889">
    <property type="entry name" value="Fucose_isomerase_N2"/>
</dbReference>
<dbReference type="PANTHER" id="PTHR37840:SF1">
    <property type="entry name" value="L-FUCOSE ISOMERASE"/>
    <property type="match status" value="1"/>
</dbReference>
<feature type="domain" description="L-fucose isomerase N-terminal-1" evidence="8">
    <location>
        <begin position="9"/>
        <end position="161"/>
    </location>
</feature>
<dbReference type="Pfam" id="PF07881">
    <property type="entry name" value="Fucose_iso_N1"/>
    <property type="match status" value="1"/>
</dbReference>
<keyword evidence="1" id="KW-0479">Metal-binding</keyword>
<dbReference type="InterPro" id="IPR038393">
    <property type="entry name" value="Fuc_iso_dom3_sf"/>
</dbReference>
<reference evidence="10 11" key="1">
    <citation type="journal article" date="2024" name="Front. Microbiol.">
        <title>Novel thermophilic genera Geochorda gen. nov. and Carboxydochorda gen. nov. from the deep terrestrial subsurface reveal the ecophysiological diversity in the class Limnochordia.</title>
        <authorList>
            <person name="Karnachuk O.V."/>
            <person name="Lukina A.P."/>
            <person name="Avakyan M.R."/>
            <person name="Kadnikov V.V."/>
            <person name="Begmatov S."/>
            <person name="Beletsky A.V."/>
            <person name="Vlasova K.G."/>
            <person name="Novikov A.A."/>
            <person name="Shcherbakova V.A."/>
            <person name="Mardanov A.V."/>
            <person name="Ravin N.V."/>
        </authorList>
    </citation>
    <scope>NUCLEOTIDE SEQUENCE [LARGE SCALE GENOMIC DNA]</scope>
    <source>
        <strain evidence="10 11">L945</strain>
    </source>
</reference>
<dbReference type="InterPro" id="IPR038391">
    <property type="entry name" value="Fucose_iso_dom1_sf"/>
</dbReference>
<feature type="domain" description="L-fucose isomerase N-terminal-2" evidence="9">
    <location>
        <begin position="262"/>
        <end position="311"/>
    </location>
</feature>
<dbReference type="InterPro" id="IPR005763">
    <property type="entry name" value="Fucose_isomerase"/>
</dbReference>
<evidence type="ECO:0000256" key="2">
    <source>
        <dbReference type="ARBA" id="ARBA00023211"/>
    </source>
</evidence>
<dbReference type="GO" id="GO:0016853">
    <property type="term" value="F:isomerase activity"/>
    <property type="evidence" value="ECO:0007669"/>
    <property type="project" value="UniProtKB-KW"/>
</dbReference>
<keyword evidence="4" id="KW-0119">Carbohydrate metabolism</keyword>
<protein>
    <recommendedName>
        <fullName evidence="5">FucIase</fullName>
    </recommendedName>
</protein>
<dbReference type="InterPro" id="IPR009015">
    <property type="entry name" value="Fucose_isomerase_N/cen_sf"/>
</dbReference>
<dbReference type="Gene3D" id="3.40.275.10">
    <property type="entry name" value="L-fucose Isomerase, Chain A, domain 2"/>
    <property type="match status" value="1"/>
</dbReference>
<dbReference type="Gene3D" id="3.40.50.1070">
    <property type="match status" value="1"/>
</dbReference>
<dbReference type="Pfam" id="PF02952">
    <property type="entry name" value="Fucose_iso_C"/>
    <property type="match status" value="1"/>
</dbReference>
<feature type="region of interest" description="Disordered" evidence="6">
    <location>
        <begin position="476"/>
        <end position="496"/>
    </location>
</feature>
<evidence type="ECO:0000313" key="11">
    <source>
        <dbReference type="Proteomes" id="UP001332192"/>
    </source>
</evidence>